<dbReference type="PANTHER" id="PTHR34504:SF2">
    <property type="entry name" value="UPF0150 PROTEIN SSL0259"/>
    <property type="match status" value="1"/>
</dbReference>
<dbReference type="InterPro" id="IPR051404">
    <property type="entry name" value="TA_system_antitoxin"/>
</dbReference>
<sequence length="79" mass="8857">MKRYQFTTLIWEEDGVYVSKCMEIELSSCGDTPKEALENLREAIDLWLKNAEVLGLLSDALPSITSSEKFTSVIEVEAA</sequence>
<accession>A0A2V2NCQ8</accession>
<reference evidence="1 2" key="1">
    <citation type="submission" date="2018-05" db="EMBL/GenBank/DDBJ databases">
        <title>Draft genome of Methanospirillum stamsii Pt1.</title>
        <authorList>
            <person name="Dueholm M.S."/>
            <person name="Nielsen P.H."/>
            <person name="Bakmann L.F."/>
            <person name="Otzen D.E."/>
        </authorList>
    </citation>
    <scope>NUCLEOTIDE SEQUENCE [LARGE SCALE GENOMIC DNA]</scope>
    <source>
        <strain evidence="1 2">Pt1</strain>
    </source>
</reference>
<keyword evidence="2" id="KW-1185">Reference proteome</keyword>
<evidence type="ECO:0000313" key="1">
    <source>
        <dbReference type="EMBL" id="PWR73381.1"/>
    </source>
</evidence>
<protein>
    <submittedName>
        <fullName evidence="1">HicB family protein</fullName>
    </submittedName>
</protein>
<dbReference type="Gene3D" id="3.30.160.250">
    <property type="match status" value="1"/>
</dbReference>
<evidence type="ECO:0000313" key="2">
    <source>
        <dbReference type="Proteomes" id="UP000245934"/>
    </source>
</evidence>
<organism evidence="1 2">
    <name type="scientific">Methanospirillum stamsii</name>
    <dbReference type="NCBI Taxonomy" id="1277351"/>
    <lineage>
        <taxon>Archaea</taxon>
        <taxon>Methanobacteriati</taxon>
        <taxon>Methanobacteriota</taxon>
        <taxon>Stenosarchaea group</taxon>
        <taxon>Methanomicrobia</taxon>
        <taxon>Methanomicrobiales</taxon>
        <taxon>Methanospirillaceae</taxon>
        <taxon>Methanospirillum</taxon>
    </lineage>
</organism>
<dbReference type="EMBL" id="QGMZ01000018">
    <property type="protein sequence ID" value="PWR73381.1"/>
    <property type="molecule type" value="Genomic_DNA"/>
</dbReference>
<name>A0A2V2NCQ8_9EURY</name>
<dbReference type="OrthoDB" id="201961at2157"/>
<dbReference type="RefSeq" id="WP_109940792.1">
    <property type="nucleotide sequence ID" value="NZ_CP176366.1"/>
</dbReference>
<dbReference type="PANTHER" id="PTHR34504">
    <property type="entry name" value="ANTITOXIN HICB"/>
    <property type="match status" value="1"/>
</dbReference>
<dbReference type="AlphaFoldDB" id="A0A2V2NCQ8"/>
<dbReference type="InterPro" id="IPR035069">
    <property type="entry name" value="TTHA1013/TTHA0281-like"/>
</dbReference>
<proteinExistence type="predicted"/>
<dbReference type="GeneID" id="97608919"/>
<gene>
    <name evidence="1" type="ORF">DLD82_09000</name>
</gene>
<dbReference type="SUPFAM" id="SSF143100">
    <property type="entry name" value="TTHA1013/TTHA0281-like"/>
    <property type="match status" value="1"/>
</dbReference>
<comment type="caution">
    <text evidence="1">The sequence shown here is derived from an EMBL/GenBank/DDBJ whole genome shotgun (WGS) entry which is preliminary data.</text>
</comment>
<dbReference type="Proteomes" id="UP000245934">
    <property type="component" value="Unassembled WGS sequence"/>
</dbReference>